<proteinExistence type="predicted"/>
<organism evidence="1 2">
    <name type="scientific">Limimaricola cinnabarinus LL-001</name>
    <dbReference type="NCBI Taxonomy" id="1337093"/>
    <lineage>
        <taxon>Bacteria</taxon>
        <taxon>Pseudomonadati</taxon>
        <taxon>Pseudomonadota</taxon>
        <taxon>Alphaproteobacteria</taxon>
        <taxon>Rhodobacterales</taxon>
        <taxon>Paracoccaceae</taxon>
        <taxon>Limimaricola</taxon>
    </lineage>
</organism>
<dbReference type="OrthoDB" id="7877047at2"/>
<evidence type="ECO:0000313" key="1">
    <source>
        <dbReference type="EMBL" id="GAD55717.1"/>
    </source>
</evidence>
<reference evidence="1" key="1">
    <citation type="journal article" date="2013" name="Genome Announc.">
        <title>Draft Genome Sequence of Loktanella cinnabarina LL-001T, Isolated from Deep-Sea Floor Sediment.</title>
        <authorList>
            <person name="Nishi S."/>
            <person name="Tsubouchi T."/>
            <person name="Takaki Y."/>
            <person name="Koyanagi R."/>
            <person name="Satoh N."/>
            <person name="Maruyama T."/>
            <person name="Hatada Y."/>
        </authorList>
    </citation>
    <scope>NUCLEOTIDE SEQUENCE [LARGE SCALE GENOMIC DNA]</scope>
    <source>
        <strain evidence="1">LL-001</strain>
    </source>
</reference>
<evidence type="ECO:0000313" key="2">
    <source>
        <dbReference type="Proteomes" id="UP000016566"/>
    </source>
</evidence>
<name>U2Z3R6_9RHOB</name>
<dbReference type="Proteomes" id="UP000016566">
    <property type="component" value="Unassembled WGS sequence"/>
</dbReference>
<dbReference type="AlphaFoldDB" id="U2Z3R6"/>
<gene>
    <name evidence="1" type="ORF">MBELCI_1769</name>
</gene>
<keyword evidence="2" id="KW-1185">Reference proteome</keyword>
<accession>U2Z3R6</accession>
<dbReference type="PROSITE" id="PS51257">
    <property type="entry name" value="PROKAR_LIPOPROTEIN"/>
    <property type="match status" value="1"/>
</dbReference>
<dbReference type="EMBL" id="BATB01000019">
    <property type="protein sequence ID" value="GAD55717.1"/>
    <property type="molecule type" value="Genomic_DNA"/>
</dbReference>
<sequence length="67" mass="7148">MKTRLSLIGLSSLVLLVAACDDSNGTRGIGSLGLGFLEVFNQDRNAEPIDITDLELAMTPSIEPFNP</sequence>
<dbReference type="RefSeq" id="WP_021693819.1">
    <property type="nucleotide sequence ID" value="NZ_BATB01000019.1"/>
</dbReference>
<evidence type="ECO:0008006" key="3">
    <source>
        <dbReference type="Google" id="ProtNLM"/>
    </source>
</evidence>
<comment type="caution">
    <text evidence="1">The sequence shown here is derived from an EMBL/GenBank/DDBJ whole genome shotgun (WGS) entry which is preliminary data.</text>
</comment>
<protein>
    <recommendedName>
        <fullName evidence="3">Lipoprotein</fullName>
    </recommendedName>
</protein>
<dbReference type="eggNOG" id="ENOG502ZKGM">
    <property type="taxonomic scope" value="Bacteria"/>
</dbReference>